<evidence type="ECO:0000313" key="3">
    <source>
        <dbReference type="Proteomes" id="UP000094329"/>
    </source>
</evidence>
<accession>A0ABX3A4L7</accession>
<protein>
    <recommendedName>
        <fullName evidence="1">N-acetyltransferase domain-containing protein</fullName>
    </recommendedName>
</protein>
<evidence type="ECO:0000259" key="1">
    <source>
        <dbReference type="PROSITE" id="PS51186"/>
    </source>
</evidence>
<dbReference type="Proteomes" id="UP000094329">
    <property type="component" value="Unassembled WGS sequence"/>
</dbReference>
<dbReference type="PROSITE" id="PS51186">
    <property type="entry name" value="GNAT"/>
    <property type="match status" value="1"/>
</dbReference>
<gene>
    <name evidence="2" type="ORF">BGC07_12295</name>
</gene>
<evidence type="ECO:0000313" key="2">
    <source>
        <dbReference type="EMBL" id="ODN43554.1"/>
    </source>
</evidence>
<organism evidence="2 3">
    <name type="scientific">Piscirickettsia litoralis</name>
    <dbReference type="NCBI Taxonomy" id="1891921"/>
    <lineage>
        <taxon>Bacteria</taxon>
        <taxon>Pseudomonadati</taxon>
        <taxon>Pseudomonadota</taxon>
        <taxon>Gammaproteobacteria</taxon>
        <taxon>Thiotrichales</taxon>
        <taxon>Piscirickettsiaceae</taxon>
        <taxon>Piscirickettsia</taxon>
    </lineage>
</organism>
<keyword evidence="3" id="KW-1185">Reference proteome</keyword>
<dbReference type="InterPro" id="IPR016181">
    <property type="entry name" value="Acyl_CoA_acyltransferase"/>
</dbReference>
<dbReference type="RefSeq" id="WP_069313352.1">
    <property type="nucleotide sequence ID" value="NZ_MDTU01000001.1"/>
</dbReference>
<proteinExistence type="predicted"/>
<dbReference type="Pfam" id="PF00583">
    <property type="entry name" value="Acetyltransf_1"/>
    <property type="match status" value="1"/>
</dbReference>
<name>A0ABX3A4L7_9GAMM</name>
<dbReference type="EMBL" id="MDTU01000001">
    <property type="protein sequence ID" value="ODN43554.1"/>
    <property type="molecule type" value="Genomic_DNA"/>
</dbReference>
<sequence>MLNTIQYQTLNKHNIQKINTLFYESFIAEPWSLQWNRQISENLLDYFINFPNFSGIMATENNTPIAAALGSAMPITEGYIFELKEFFVHPKKQKFGIGTQLMDELKEQLKKQFSDQEIKINLMTNKNFPAARFYAKQGFKQSDGMALFSLNLDQ</sequence>
<dbReference type="CDD" id="cd04301">
    <property type="entry name" value="NAT_SF"/>
    <property type="match status" value="1"/>
</dbReference>
<dbReference type="InterPro" id="IPR000182">
    <property type="entry name" value="GNAT_dom"/>
</dbReference>
<dbReference type="Gene3D" id="3.40.630.30">
    <property type="match status" value="1"/>
</dbReference>
<reference evidence="2 3" key="1">
    <citation type="submission" date="2016-08" db="EMBL/GenBank/DDBJ databases">
        <title>Draft genome sequence of Candidatus Piscirickettsia litoralis, from seawater.</title>
        <authorList>
            <person name="Wan X."/>
            <person name="Lee A.J."/>
            <person name="Hou S."/>
            <person name="Donachie S.P."/>
        </authorList>
    </citation>
    <scope>NUCLEOTIDE SEQUENCE [LARGE SCALE GENOMIC DNA]</scope>
    <source>
        <strain evidence="2 3">Y2</strain>
    </source>
</reference>
<feature type="domain" description="N-acetyltransferase" evidence="1">
    <location>
        <begin position="5"/>
        <end position="154"/>
    </location>
</feature>
<comment type="caution">
    <text evidence="2">The sequence shown here is derived from an EMBL/GenBank/DDBJ whole genome shotgun (WGS) entry which is preliminary data.</text>
</comment>
<dbReference type="SUPFAM" id="SSF55729">
    <property type="entry name" value="Acyl-CoA N-acyltransferases (Nat)"/>
    <property type="match status" value="1"/>
</dbReference>